<evidence type="ECO:0000256" key="16">
    <source>
        <dbReference type="SAM" id="SignalP"/>
    </source>
</evidence>
<evidence type="ECO:0000256" key="12">
    <source>
        <dbReference type="ARBA" id="ARBA00023157"/>
    </source>
</evidence>
<dbReference type="SMART" id="SM00747">
    <property type="entry name" value="CFEM"/>
    <property type="match status" value="1"/>
</dbReference>
<dbReference type="InterPro" id="IPR051735">
    <property type="entry name" value="CFEM_domain"/>
</dbReference>
<evidence type="ECO:0000256" key="1">
    <source>
        <dbReference type="ARBA" id="ARBA00004609"/>
    </source>
</evidence>
<feature type="domain" description="CFEM" evidence="17">
    <location>
        <begin position="1"/>
        <end position="110"/>
    </location>
</feature>
<evidence type="ECO:0000256" key="4">
    <source>
        <dbReference type="ARBA" id="ARBA00022475"/>
    </source>
</evidence>
<feature type="disulfide bond" evidence="15">
    <location>
        <begin position="40"/>
        <end position="47"/>
    </location>
</feature>
<keyword evidence="5" id="KW-0964">Secreted</keyword>
<dbReference type="OrthoDB" id="3065412at2759"/>
<keyword evidence="8 15" id="KW-0479">Metal-binding</keyword>
<comment type="caution">
    <text evidence="18">The sequence shown here is derived from an EMBL/GenBank/DDBJ whole genome shotgun (WGS) entry which is preliminary data.</text>
</comment>
<dbReference type="Pfam" id="PF05730">
    <property type="entry name" value="CFEM"/>
    <property type="match status" value="1"/>
</dbReference>
<evidence type="ECO:0000313" key="19">
    <source>
        <dbReference type="Proteomes" id="UP000799444"/>
    </source>
</evidence>
<keyword evidence="12 15" id="KW-1015">Disulfide bond</keyword>
<dbReference type="PANTHER" id="PTHR37928:SF2">
    <property type="entry name" value="GPI ANCHORED CFEM DOMAIN PROTEIN (AFU_ORTHOLOGUE AFUA_6G10580)"/>
    <property type="match status" value="1"/>
</dbReference>
<evidence type="ECO:0000256" key="15">
    <source>
        <dbReference type="PROSITE-ProRule" id="PRU01356"/>
    </source>
</evidence>
<proteinExistence type="inferred from homology"/>
<comment type="similarity">
    <text evidence="3">Belongs to the RBT5 family.</text>
</comment>
<feature type="chain" id="PRO_5040500571" description="CFEM domain-containing protein" evidence="16">
    <location>
        <begin position="19"/>
        <end position="153"/>
    </location>
</feature>
<evidence type="ECO:0000256" key="6">
    <source>
        <dbReference type="ARBA" id="ARBA00022617"/>
    </source>
</evidence>
<keyword evidence="11" id="KW-0472">Membrane</keyword>
<evidence type="ECO:0000259" key="17">
    <source>
        <dbReference type="PROSITE" id="PS52012"/>
    </source>
</evidence>
<keyword evidence="14" id="KW-0449">Lipoprotein</keyword>
<keyword evidence="9 16" id="KW-0732">Signal</keyword>
<evidence type="ECO:0000256" key="8">
    <source>
        <dbReference type="ARBA" id="ARBA00022723"/>
    </source>
</evidence>
<evidence type="ECO:0000256" key="2">
    <source>
        <dbReference type="ARBA" id="ARBA00004613"/>
    </source>
</evidence>
<evidence type="ECO:0000256" key="14">
    <source>
        <dbReference type="ARBA" id="ARBA00023288"/>
    </source>
</evidence>
<evidence type="ECO:0000256" key="9">
    <source>
        <dbReference type="ARBA" id="ARBA00022729"/>
    </source>
</evidence>
<evidence type="ECO:0000256" key="13">
    <source>
        <dbReference type="ARBA" id="ARBA00023180"/>
    </source>
</evidence>
<feature type="disulfide bond" evidence="15">
    <location>
        <begin position="49"/>
        <end position="82"/>
    </location>
</feature>
<feature type="signal peptide" evidence="16">
    <location>
        <begin position="1"/>
        <end position="18"/>
    </location>
</feature>
<sequence length="153" mass="14918">MRFSSLTILAALGSFALAQNPLDQLPKCAQTCFGSDYGNCAPLDIGCVCGNTALIQKISCCVFATCTDAERDTTIKFAAGLCQANGVTVNTNPTCSSTVAASGSGSASTSSASVTGATVVSGNASPTTGAAPGITANACVGMGVAMAGFLAAL</sequence>
<comment type="caution">
    <text evidence="15">Lacks conserved residue(s) required for the propagation of feature annotation.</text>
</comment>
<dbReference type="InterPro" id="IPR008427">
    <property type="entry name" value="Extracellular_membr_CFEM_dom"/>
</dbReference>
<keyword evidence="7" id="KW-0336">GPI-anchor</keyword>
<keyword evidence="10 15" id="KW-0408">Iron</keyword>
<gene>
    <name evidence="18" type="ORF">EJ04DRAFT_518746</name>
</gene>
<keyword evidence="13" id="KW-0325">Glycoprotein</keyword>
<reference evidence="18" key="1">
    <citation type="journal article" date="2020" name="Stud. Mycol.">
        <title>101 Dothideomycetes genomes: a test case for predicting lifestyles and emergence of pathogens.</title>
        <authorList>
            <person name="Haridas S."/>
            <person name="Albert R."/>
            <person name="Binder M."/>
            <person name="Bloem J."/>
            <person name="Labutti K."/>
            <person name="Salamov A."/>
            <person name="Andreopoulos B."/>
            <person name="Baker S."/>
            <person name="Barry K."/>
            <person name="Bills G."/>
            <person name="Bluhm B."/>
            <person name="Cannon C."/>
            <person name="Castanera R."/>
            <person name="Culley D."/>
            <person name="Daum C."/>
            <person name="Ezra D."/>
            <person name="Gonzalez J."/>
            <person name="Henrissat B."/>
            <person name="Kuo A."/>
            <person name="Liang C."/>
            <person name="Lipzen A."/>
            <person name="Lutzoni F."/>
            <person name="Magnuson J."/>
            <person name="Mondo S."/>
            <person name="Nolan M."/>
            <person name="Ohm R."/>
            <person name="Pangilinan J."/>
            <person name="Park H.-J."/>
            <person name="Ramirez L."/>
            <person name="Alfaro M."/>
            <person name="Sun H."/>
            <person name="Tritt A."/>
            <person name="Yoshinaga Y."/>
            <person name="Zwiers L.-H."/>
            <person name="Turgeon B."/>
            <person name="Goodwin S."/>
            <person name="Spatafora J."/>
            <person name="Crous P."/>
            <person name="Grigoriev I."/>
        </authorList>
    </citation>
    <scope>NUCLEOTIDE SEQUENCE</scope>
    <source>
        <strain evidence="18">CBS 125425</strain>
    </source>
</reference>
<keyword evidence="19" id="KW-1185">Reference proteome</keyword>
<protein>
    <recommendedName>
        <fullName evidence="17">CFEM domain-containing protein</fullName>
    </recommendedName>
</protein>
<name>A0A9P4R9A0_9PLEO</name>
<dbReference type="PANTHER" id="PTHR37928">
    <property type="entry name" value="CFEM DOMAIN PROTEIN (AFU_ORTHOLOGUE AFUA_6G14090)"/>
    <property type="match status" value="1"/>
</dbReference>
<dbReference type="GO" id="GO:0005576">
    <property type="term" value="C:extracellular region"/>
    <property type="evidence" value="ECO:0007669"/>
    <property type="project" value="UniProtKB-SubCell"/>
</dbReference>
<evidence type="ECO:0000256" key="7">
    <source>
        <dbReference type="ARBA" id="ARBA00022622"/>
    </source>
</evidence>
<dbReference type="GO" id="GO:0098552">
    <property type="term" value="C:side of membrane"/>
    <property type="evidence" value="ECO:0007669"/>
    <property type="project" value="UniProtKB-KW"/>
</dbReference>
<dbReference type="PROSITE" id="PS52012">
    <property type="entry name" value="CFEM"/>
    <property type="match status" value="1"/>
</dbReference>
<dbReference type="EMBL" id="ML996100">
    <property type="protein sequence ID" value="KAF2740435.1"/>
    <property type="molecule type" value="Genomic_DNA"/>
</dbReference>
<evidence type="ECO:0000256" key="5">
    <source>
        <dbReference type="ARBA" id="ARBA00022525"/>
    </source>
</evidence>
<dbReference type="GO" id="GO:0046872">
    <property type="term" value="F:metal ion binding"/>
    <property type="evidence" value="ECO:0007669"/>
    <property type="project" value="UniProtKB-UniRule"/>
</dbReference>
<evidence type="ECO:0000313" key="18">
    <source>
        <dbReference type="EMBL" id="KAF2740435.1"/>
    </source>
</evidence>
<keyword evidence="6 15" id="KW-0349">Heme</keyword>
<dbReference type="GO" id="GO:0005886">
    <property type="term" value="C:plasma membrane"/>
    <property type="evidence" value="ECO:0007669"/>
    <property type="project" value="UniProtKB-SubCell"/>
</dbReference>
<comment type="subcellular location">
    <subcellularLocation>
        <location evidence="1">Cell membrane</location>
        <topology evidence="1">Lipid-anchor</topology>
        <topology evidence="1">GPI-anchor</topology>
    </subcellularLocation>
    <subcellularLocation>
        <location evidence="2">Secreted</location>
    </subcellularLocation>
</comment>
<evidence type="ECO:0000256" key="11">
    <source>
        <dbReference type="ARBA" id="ARBA00023136"/>
    </source>
</evidence>
<evidence type="ECO:0000256" key="10">
    <source>
        <dbReference type="ARBA" id="ARBA00023004"/>
    </source>
</evidence>
<organism evidence="18 19">
    <name type="scientific">Polyplosphaeria fusca</name>
    <dbReference type="NCBI Taxonomy" id="682080"/>
    <lineage>
        <taxon>Eukaryota</taxon>
        <taxon>Fungi</taxon>
        <taxon>Dikarya</taxon>
        <taxon>Ascomycota</taxon>
        <taxon>Pezizomycotina</taxon>
        <taxon>Dothideomycetes</taxon>
        <taxon>Pleosporomycetidae</taxon>
        <taxon>Pleosporales</taxon>
        <taxon>Tetraplosphaeriaceae</taxon>
        <taxon>Polyplosphaeria</taxon>
    </lineage>
</organism>
<feature type="binding site" description="axial binding residue" evidence="15">
    <location>
        <position position="44"/>
    </location>
    <ligand>
        <name>heme</name>
        <dbReference type="ChEBI" id="CHEBI:30413"/>
    </ligand>
    <ligandPart>
        <name>Fe</name>
        <dbReference type="ChEBI" id="CHEBI:18248"/>
    </ligandPart>
</feature>
<accession>A0A9P4R9A0</accession>
<evidence type="ECO:0000256" key="3">
    <source>
        <dbReference type="ARBA" id="ARBA00010031"/>
    </source>
</evidence>
<dbReference type="Proteomes" id="UP000799444">
    <property type="component" value="Unassembled WGS sequence"/>
</dbReference>
<dbReference type="AlphaFoldDB" id="A0A9P4R9A0"/>
<keyword evidence="4" id="KW-1003">Cell membrane</keyword>